<dbReference type="PROSITE" id="PS51257">
    <property type="entry name" value="PROKAR_LIPOPROTEIN"/>
    <property type="match status" value="1"/>
</dbReference>
<dbReference type="Gene3D" id="1.20.1250.20">
    <property type="entry name" value="MFS general substrate transporter like domains"/>
    <property type="match status" value="1"/>
</dbReference>
<proteinExistence type="predicted"/>
<feature type="transmembrane region" description="Helical" evidence="6">
    <location>
        <begin position="75"/>
        <end position="97"/>
    </location>
</feature>
<reference evidence="7 8" key="2">
    <citation type="submission" date="2018-11" db="EMBL/GenBank/DDBJ databases">
        <authorList>
            <consortium name="Pathogen Informatics"/>
        </authorList>
    </citation>
    <scope>NUCLEOTIDE SEQUENCE [LARGE SCALE GENOMIC DNA]</scope>
</reference>
<comment type="subcellular location">
    <subcellularLocation>
        <location evidence="1">Membrane</location>
        <topology evidence="1">Multi-pass membrane protein</topology>
    </subcellularLocation>
</comment>
<evidence type="ECO:0000313" key="7">
    <source>
        <dbReference type="EMBL" id="VDK55979.1"/>
    </source>
</evidence>
<evidence type="ECO:0000256" key="6">
    <source>
        <dbReference type="SAM" id="Phobius"/>
    </source>
</evidence>
<dbReference type="WBParaSite" id="GPUH_0000676301-mRNA-1">
    <property type="protein sequence ID" value="GPUH_0000676301-mRNA-1"/>
    <property type="gene ID" value="GPUH_0000676301"/>
</dbReference>
<feature type="transmembrane region" description="Helical" evidence="6">
    <location>
        <begin position="7"/>
        <end position="27"/>
    </location>
</feature>
<organism evidence="9">
    <name type="scientific">Gongylonema pulchrum</name>
    <dbReference type="NCBI Taxonomy" id="637853"/>
    <lineage>
        <taxon>Eukaryota</taxon>
        <taxon>Metazoa</taxon>
        <taxon>Ecdysozoa</taxon>
        <taxon>Nematoda</taxon>
        <taxon>Chromadorea</taxon>
        <taxon>Rhabditida</taxon>
        <taxon>Spirurina</taxon>
        <taxon>Spiruromorpha</taxon>
        <taxon>Spiruroidea</taxon>
        <taxon>Gongylonematidae</taxon>
        <taxon>Gongylonema</taxon>
    </lineage>
</organism>
<dbReference type="EMBL" id="UYRT01016412">
    <property type="protein sequence ID" value="VDK55979.1"/>
    <property type="molecule type" value="Genomic_DNA"/>
</dbReference>
<accession>A0A183DDG3</accession>
<evidence type="ECO:0000256" key="3">
    <source>
        <dbReference type="ARBA" id="ARBA00022692"/>
    </source>
</evidence>
<dbReference type="PANTHER" id="PTHR23506">
    <property type="entry name" value="GH10249P"/>
    <property type="match status" value="1"/>
</dbReference>
<feature type="transmembrane region" description="Helical" evidence="6">
    <location>
        <begin position="103"/>
        <end position="123"/>
    </location>
</feature>
<keyword evidence="2" id="KW-0813">Transport</keyword>
<dbReference type="InterPro" id="IPR036259">
    <property type="entry name" value="MFS_trans_sf"/>
</dbReference>
<keyword evidence="4 6" id="KW-1133">Transmembrane helix</keyword>
<sequence length="133" mass="14433">MLGMLRIPVVWIMIYAVVGCAVSLSFLDPTLANHLESFKLTSAVIGLMFLLCGGIYTITAPFWGIIIDKFRCNKLIMFFGSAVTVISMIMIGPAPFLQSEKSLLWIAVALCLLGIAAGALYIPTFQTAIDAVR</sequence>
<feature type="transmembrane region" description="Helical" evidence="6">
    <location>
        <begin position="39"/>
        <end position="63"/>
    </location>
</feature>
<keyword evidence="5 6" id="KW-0472">Membrane</keyword>
<keyword evidence="8" id="KW-1185">Reference proteome</keyword>
<gene>
    <name evidence="7" type="ORF">GPUH_LOCUS6753</name>
</gene>
<dbReference type="Pfam" id="PF07690">
    <property type="entry name" value="MFS_1"/>
    <property type="match status" value="1"/>
</dbReference>
<evidence type="ECO:0000313" key="8">
    <source>
        <dbReference type="Proteomes" id="UP000271098"/>
    </source>
</evidence>
<dbReference type="InterPro" id="IPR050930">
    <property type="entry name" value="MFS_Vesicular_Transporter"/>
</dbReference>
<evidence type="ECO:0000256" key="2">
    <source>
        <dbReference type="ARBA" id="ARBA00022448"/>
    </source>
</evidence>
<protein>
    <submittedName>
        <fullName evidence="9">MFS_1_like domain-containing protein</fullName>
    </submittedName>
</protein>
<dbReference type="OrthoDB" id="446368at2759"/>
<evidence type="ECO:0000256" key="5">
    <source>
        <dbReference type="ARBA" id="ARBA00023136"/>
    </source>
</evidence>
<dbReference type="Proteomes" id="UP000271098">
    <property type="component" value="Unassembled WGS sequence"/>
</dbReference>
<dbReference type="InterPro" id="IPR011701">
    <property type="entry name" value="MFS"/>
</dbReference>
<dbReference type="GO" id="GO:0016020">
    <property type="term" value="C:membrane"/>
    <property type="evidence" value="ECO:0007669"/>
    <property type="project" value="UniProtKB-SubCell"/>
</dbReference>
<evidence type="ECO:0000313" key="9">
    <source>
        <dbReference type="WBParaSite" id="GPUH_0000676301-mRNA-1"/>
    </source>
</evidence>
<keyword evidence="3 6" id="KW-0812">Transmembrane</keyword>
<reference evidence="9" key="1">
    <citation type="submission" date="2016-06" db="UniProtKB">
        <authorList>
            <consortium name="WormBaseParasite"/>
        </authorList>
    </citation>
    <scope>IDENTIFICATION</scope>
</reference>
<dbReference type="SUPFAM" id="SSF103473">
    <property type="entry name" value="MFS general substrate transporter"/>
    <property type="match status" value="1"/>
</dbReference>
<name>A0A183DDG3_9BILA</name>
<dbReference type="GO" id="GO:0022857">
    <property type="term" value="F:transmembrane transporter activity"/>
    <property type="evidence" value="ECO:0007669"/>
    <property type="project" value="InterPro"/>
</dbReference>
<evidence type="ECO:0000256" key="4">
    <source>
        <dbReference type="ARBA" id="ARBA00022989"/>
    </source>
</evidence>
<dbReference type="AlphaFoldDB" id="A0A183DDG3"/>
<evidence type="ECO:0000256" key="1">
    <source>
        <dbReference type="ARBA" id="ARBA00004141"/>
    </source>
</evidence>
<dbReference type="PANTHER" id="PTHR23506:SF26">
    <property type="entry name" value="MFS-TYPE TRANSPORTER SLC18B1"/>
    <property type="match status" value="1"/>
</dbReference>